<evidence type="ECO:0000313" key="3">
    <source>
        <dbReference type="EMBL" id="EJK76653.1"/>
    </source>
</evidence>
<organism evidence="3 4">
    <name type="scientific">Thalassiosira oceanica</name>
    <name type="common">Marine diatom</name>
    <dbReference type="NCBI Taxonomy" id="159749"/>
    <lineage>
        <taxon>Eukaryota</taxon>
        <taxon>Sar</taxon>
        <taxon>Stramenopiles</taxon>
        <taxon>Ochrophyta</taxon>
        <taxon>Bacillariophyta</taxon>
        <taxon>Coscinodiscophyceae</taxon>
        <taxon>Thalassiosirophycidae</taxon>
        <taxon>Thalassiosirales</taxon>
        <taxon>Thalassiosiraceae</taxon>
        <taxon>Thalassiosira</taxon>
    </lineage>
</organism>
<dbReference type="OMA" id="WHEGMAI"/>
<comment type="function">
    <text evidence="1">Membrane-associated protein that warps the membrane surface to access and bind aromatic isoprenes with high specificity, including ubiquinone (CoQ) isoprene intermediates and presents them directly to Coq7, therefore facilitating the Coq7-mediated hydroxylase step. Participates in the biosynthesis of coenzyme Q, also named ubiquinone, an essential lipid-soluble electron transporter for aerobic cellular respiration.</text>
</comment>
<dbReference type="UniPathway" id="UPA00232"/>
<comment type="similarity">
    <text evidence="1">Belongs to the COQ9 family.</text>
</comment>
<feature type="region of interest" description="Disordered" evidence="2">
    <location>
        <begin position="381"/>
        <end position="403"/>
    </location>
</feature>
<dbReference type="PANTHER" id="PTHR21427">
    <property type="entry name" value="UBIQUINONE BIOSYNTHESIS PROTEIN COQ9, MITOCHONDRIAL"/>
    <property type="match status" value="1"/>
</dbReference>
<dbReference type="AlphaFoldDB" id="K0TDB0"/>
<keyword evidence="1" id="KW-0496">Mitochondrion</keyword>
<dbReference type="GO" id="GO:0006744">
    <property type="term" value="P:ubiquinone biosynthetic process"/>
    <property type="evidence" value="ECO:0007669"/>
    <property type="project" value="UniProtKB-UniRule"/>
</dbReference>
<comment type="pathway">
    <text evidence="1">Cofactor biosynthesis; ubiquinone biosynthesis.</text>
</comment>
<dbReference type="InterPro" id="IPR012762">
    <property type="entry name" value="Ubiq_biosynth_COQ9"/>
</dbReference>
<dbReference type="Proteomes" id="UP000266841">
    <property type="component" value="Unassembled WGS sequence"/>
</dbReference>
<sequence>MAAVQRKQNNKASYSLLQLTWKGKGSMSGGGALRWGLRRWPQSISTLSRGGGVVEPRPRSSCLTFRRRGTAAEPIEQRRQSILTHALRRVHDEGWTADAVASGTLDAGFPPACIGHASSATSSFGSADLVCFFMEQCNADLREKLAELNESRDGESPEETSERTVAARLHQALRIRLSMAVPYVNSNRWHEGMAIGALPQNAVGTARQLDDMADSVFRYAVGNGSSPDPTQRAAVVAAYASAELHLLSEGKDSGTAVSLSGRQYHRTWSFLEERCNDLARFLADGGKLAALSGLSLPSSNQVAAASAVAASLAGAALSLAAPAVAATAGHALPRAASAVMTPLQSVVASLNMVPVSSTARTGTKPSDYMASTVRTTGSVASVDDDIDSLPPFDANEEIFPSKS</sequence>
<evidence type="ECO:0000313" key="4">
    <source>
        <dbReference type="Proteomes" id="UP000266841"/>
    </source>
</evidence>
<evidence type="ECO:0000256" key="1">
    <source>
        <dbReference type="RuleBase" id="RU366063"/>
    </source>
</evidence>
<reference evidence="3 4" key="1">
    <citation type="journal article" date="2012" name="Genome Biol.">
        <title>Genome and low-iron response of an oceanic diatom adapted to chronic iron limitation.</title>
        <authorList>
            <person name="Lommer M."/>
            <person name="Specht M."/>
            <person name="Roy A.S."/>
            <person name="Kraemer L."/>
            <person name="Andreson R."/>
            <person name="Gutowska M.A."/>
            <person name="Wolf J."/>
            <person name="Bergner S.V."/>
            <person name="Schilhabel M.B."/>
            <person name="Klostermeier U.C."/>
            <person name="Beiko R.G."/>
            <person name="Rosenstiel P."/>
            <person name="Hippler M."/>
            <person name="Laroche J."/>
        </authorList>
    </citation>
    <scope>NUCLEOTIDE SEQUENCE [LARGE SCALE GENOMIC DNA]</scope>
    <source>
        <strain evidence="3 4">CCMP1005</strain>
    </source>
</reference>
<keyword evidence="1" id="KW-0446">Lipid-binding</keyword>
<dbReference type="eggNOG" id="KOG2969">
    <property type="taxonomic scope" value="Eukaryota"/>
</dbReference>
<dbReference type="EMBL" id="AGNL01001887">
    <property type="protein sequence ID" value="EJK76653.1"/>
    <property type="molecule type" value="Genomic_DNA"/>
</dbReference>
<dbReference type="GO" id="GO:0008289">
    <property type="term" value="F:lipid binding"/>
    <property type="evidence" value="ECO:0007669"/>
    <property type="project" value="UniProtKB-UniRule"/>
</dbReference>
<accession>K0TDB0</accession>
<keyword evidence="1" id="KW-0831">Ubiquinone biosynthesis</keyword>
<dbReference type="GO" id="GO:0005743">
    <property type="term" value="C:mitochondrial inner membrane"/>
    <property type="evidence" value="ECO:0007669"/>
    <property type="project" value="TreeGrafter"/>
</dbReference>
<protein>
    <recommendedName>
        <fullName evidence="1">Ubiquinone biosynthesis protein</fullName>
    </recommendedName>
</protein>
<comment type="caution">
    <text evidence="3">The sequence shown here is derived from an EMBL/GenBank/DDBJ whole genome shotgun (WGS) entry which is preliminary data.</text>
</comment>
<proteinExistence type="inferred from homology"/>
<gene>
    <name evidence="3" type="ORF">THAOC_01573</name>
</gene>
<evidence type="ECO:0000256" key="2">
    <source>
        <dbReference type="SAM" id="MobiDB-lite"/>
    </source>
</evidence>
<comment type="subcellular location">
    <subcellularLocation>
        <location evidence="1">Mitochondrion</location>
    </subcellularLocation>
</comment>
<name>K0TDB0_THAOC</name>
<keyword evidence="4" id="KW-1185">Reference proteome</keyword>
<dbReference type="PANTHER" id="PTHR21427:SF19">
    <property type="entry name" value="UBIQUINONE BIOSYNTHESIS PROTEIN COQ9, MITOCHONDRIAL"/>
    <property type="match status" value="1"/>
</dbReference>
<dbReference type="OrthoDB" id="619536at2759"/>